<dbReference type="EMBL" id="KL597479">
    <property type="protein sequence ID" value="KER18924.1"/>
    <property type="molecule type" value="Genomic_DNA"/>
</dbReference>
<evidence type="ECO:0000313" key="2">
    <source>
        <dbReference type="Proteomes" id="UP000054324"/>
    </source>
</evidence>
<protein>
    <submittedName>
        <fullName evidence="1">Uncharacterized protein</fullName>
    </submittedName>
</protein>
<dbReference type="Proteomes" id="UP000054324">
    <property type="component" value="Unassembled WGS sequence"/>
</dbReference>
<gene>
    <name evidence="1" type="ORF">T265_15748</name>
</gene>
<dbReference type="AlphaFoldDB" id="A0A074ZUP0"/>
<dbReference type="RefSeq" id="XP_009177330.1">
    <property type="nucleotide sequence ID" value="XM_009179066.1"/>
</dbReference>
<evidence type="ECO:0000313" key="1">
    <source>
        <dbReference type="EMBL" id="KER18924.1"/>
    </source>
</evidence>
<name>A0A074ZUP0_OPIVI</name>
<keyword evidence="2" id="KW-1185">Reference proteome</keyword>
<proteinExistence type="predicted"/>
<dbReference type="GeneID" id="20329913"/>
<dbReference type="CTD" id="20329913"/>
<accession>A0A074ZUP0</accession>
<dbReference type="KEGG" id="ovi:T265_15748"/>
<feature type="non-terminal residue" evidence="1">
    <location>
        <position position="1"/>
    </location>
</feature>
<reference evidence="1 2" key="1">
    <citation type="submission" date="2013-11" db="EMBL/GenBank/DDBJ databases">
        <title>Opisthorchis viverrini - life in the bile duct.</title>
        <authorList>
            <person name="Young N.D."/>
            <person name="Nagarajan N."/>
            <person name="Lin S.J."/>
            <person name="Korhonen P.K."/>
            <person name="Jex A.R."/>
            <person name="Hall R.S."/>
            <person name="Safavi-Hemami H."/>
            <person name="Kaewkong W."/>
            <person name="Bertrand D."/>
            <person name="Gao S."/>
            <person name="Seet Q."/>
            <person name="Wongkham S."/>
            <person name="Teh B.T."/>
            <person name="Wongkham C."/>
            <person name="Intapan P.M."/>
            <person name="Maleewong W."/>
            <person name="Yang X."/>
            <person name="Hu M."/>
            <person name="Wang Z."/>
            <person name="Hofmann A."/>
            <person name="Sternberg P.W."/>
            <person name="Tan P."/>
            <person name="Wang J."/>
            <person name="Gasser R.B."/>
        </authorList>
    </citation>
    <scope>NUCLEOTIDE SEQUENCE [LARGE SCALE GENOMIC DNA]</scope>
</reference>
<organism evidence="1 2">
    <name type="scientific">Opisthorchis viverrini</name>
    <name type="common">Southeast Asian liver fluke</name>
    <dbReference type="NCBI Taxonomy" id="6198"/>
    <lineage>
        <taxon>Eukaryota</taxon>
        <taxon>Metazoa</taxon>
        <taxon>Spiralia</taxon>
        <taxon>Lophotrochozoa</taxon>
        <taxon>Platyhelminthes</taxon>
        <taxon>Trematoda</taxon>
        <taxon>Digenea</taxon>
        <taxon>Opisthorchiida</taxon>
        <taxon>Opisthorchiata</taxon>
        <taxon>Opisthorchiidae</taxon>
        <taxon>Opisthorchis</taxon>
    </lineage>
</organism>
<sequence>TTNSYLERISVLQIHQHLSSQIVIPIQQFKNVGNVNLVNVIIPDVHAFKGKRSVLSAGKQDTFNFSVSPRKCHLTSDPNTDVKALSVDISTLSLAVLSQNSSHVFKTLISASGQKHDFIVDTGSVESIIGQYGYVFSSSVLVTANLVKFYLPTASNQLSLYGVGHPTIHSQDPPVHSVVAR</sequence>